<dbReference type="GO" id="GO:0003723">
    <property type="term" value="F:RNA binding"/>
    <property type="evidence" value="ECO:0007669"/>
    <property type="project" value="UniProtKB-UniRule"/>
</dbReference>
<dbReference type="EMBL" id="MHSQ01000035">
    <property type="protein sequence ID" value="OHA46135.1"/>
    <property type="molecule type" value="Genomic_DNA"/>
</dbReference>
<gene>
    <name evidence="5" type="primary">rny</name>
    <name evidence="9" type="ORF">A2541_02930</name>
</gene>
<dbReference type="InterPro" id="IPR003607">
    <property type="entry name" value="HD/PDEase_dom"/>
</dbReference>
<evidence type="ECO:0000313" key="10">
    <source>
        <dbReference type="Proteomes" id="UP000176965"/>
    </source>
</evidence>
<protein>
    <recommendedName>
        <fullName evidence="5 6">Ribonuclease Y</fullName>
        <shortName evidence="5">RNase Y</shortName>
        <ecNumber evidence="5 6">3.1.-.-</ecNumber>
    </recommendedName>
</protein>
<feature type="domain" description="HD" evidence="8">
    <location>
        <begin position="308"/>
        <end position="401"/>
    </location>
</feature>
<dbReference type="PANTHER" id="PTHR12826:SF15">
    <property type="entry name" value="RIBONUCLEASE Y"/>
    <property type="match status" value="1"/>
</dbReference>
<organism evidence="9 10">
    <name type="scientific">Candidatus Taylorbacteria bacterium RIFOXYD2_FULL_36_9</name>
    <dbReference type="NCBI Taxonomy" id="1802338"/>
    <lineage>
        <taxon>Bacteria</taxon>
        <taxon>Candidatus Tayloriibacteriota</taxon>
    </lineage>
</organism>
<dbReference type="InterPro" id="IPR022711">
    <property type="entry name" value="RNase_Y_N"/>
</dbReference>
<dbReference type="SMART" id="SM00322">
    <property type="entry name" value="KH"/>
    <property type="match status" value="1"/>
</dbReference>
<dbReference type="CDD" id="cd22431">
    <property type="entry name" value="KH-I_RNaseY"/>
    <property type="match status" value="1"/>
</dbReference>
<dbReference type="Pfam" id="PF01966">
    <property type="entry name" value="HD"/>
    <property type="match status" value="1"/>
</dbReference>
<evidence type="ECO:0000256" key="3">
    <source>
        <dbReference type="ARBA" id="ARBA00022801"/>
    </source>
</evidence>
<dbReference type="GO" id="GO:0016787">
    <property type="term" value="F:hydrolase activity"/>
    <property type="evidence" value="ECO:0007669"/>
    <property type="project" value="UniProtKB-KW"/>
</dbReference>
<dbReference type="InterPro" id="IPR004087">
    <property type="entry name" value="KH_dom"/>
</dbReference>
<dbReference type="CDD" id="cd00077">
    <property type="entry name" value="HDc"/>
    <property type="match status" value="1"/>
</dbReference>
<evidence type="ECO:0000256" key="6">
    <source>
        <dbReference type="NCBIfam" id="TIGR03319"/>
    </source>
</evidence>
<dbReference type="Pfam" id="PF00013">
    <property type="entry name" value="KH_1"/>
    <property type="match status" value="1"/>
</dbReference>
<dbReference type="NCBIfam" id="TIGR03319">
    <property type="entry name" value="RNase_Y"/>
    <property type="match status" value="1"/>
</dbReference>
<dbReference type="Pfam" id="PF12072">
    <property type="entry name" value="RNase_Y_N"/>
    <property type="match status" value="1"/>
</dbReference>
<dbReference type="GO" id="GO:0005886">
    <property type="term" value="C:plasma membrane"/>
    <property type="evidence" value="ECO:0007669"/>
    <property type="project" value="UniProtKB-UniRule"/>
</dbReference>
<dbReference type="Proteomes" id="UP000176965">
    <property type="component" value="Unassembled WGS sequence"/>
</dbReference>
<comment type="caution">
    <text evidence="9">The sequence shown here is derived from an EMBL/GenBank/DDBJ whole genome shotgun (WGS) entry which is preliminary data.</text>
</comment>
<dbReference type="SUPFAM" id="SSF109604">
    <property type="entry name" value="HD-domain/PDEase-like"/>
    <property type="match status" value="1"/>
</dbReference>
<dbReference type="InterPro" id="IPR036612">
    <property type="entry name" value="KH_dom_type_1_sf"/>
</dbReference>
<keyword evidence="4 5" id="KW-0694">RNA-binding</keyword>
<evidence type="ECO:0000256" key="1">
    <source>
        <dbReference type="ARBA" id="ARBA00022722"/>
    </source>
</evidence>
<sequence>MALGYFLRLIISLGKKGSMELEIKGMMLQAKEEAKKIVLEAENKAVETLKEIKNEAKEKEEAAKVVEARLIKKEDLLDQRQIDIDKEVENIKKKIVEIKEIREKTEKIENEKLEQLQKIANLSVEEAKEEILKMTEKRYEEDILSRIKKLEIFGQEKYEDKAKEILTTAIQRLGNSVASDVMSTIVNIPSDEMKGKIIGKEGKNIKAFERVTGVEVIVDDTPGAITISSFDPVRRQVARVALENLLLDGRIQPVKIEKLVEEAKLSINKIIKEKGEAAAYECGVFNLDPRIVAILGRLHFRTSYGQNVLQHSIEMSHIAGMIAEEMGANVSVAKTGALLHDIGKAVDHEVAGTHVEIGKRILQKFGASEDIIKAMQSHHEESPYETVESIIVQVADAISGSRPGARRDNIENYIKRLQDLEALANSFPGVEKSYALQAGREVRIFVTPEQISDLEAKELAQKIASKIETDLKYPGEIKVNVIRELRVTEYAR</sequence>
<evidence type="ECO:0000259" key="8">
    <source>
        <dbReference type="PROSITE" id="PS51831"/>
    </source>
</evidence>
<dbReference type="PANTHER" id="PTHR12826">
    <property type="entry name" value="RIBONUCLEASE Y"/>
    <property type="match status" value="1"/>
</dbReference>
<dbReference type="EC" id="3.1.-.-" evidence="5 6"/>
<dbReference type="GO" id="GO:0006402">
    <property type="term" value="P:mRNA catabolic process"/>
    <property type="evidence" value="ECO:0007669"/>
    <property type="project" value="UniProtKB-UniRule"/>
</dbReference>
<evidence type="ECO:0000256" key="5">
    <source>
        <dbReference type="HAMAP-Rule" id="MF_00335"/>
    </source>
</evidence>
<evidence type="ECO:0000256" key="7">
    <source>
        <dbReference type="SAM" id="Coils"/>
    </source>
</evidence>
<dbReference type="SMART" id="SM00471">
    <property type="entry name" value="HDc"/>
    <property type="match status" value="1"/>
</dbReference>
<dbReference type="SUPFAM" id="SSF54791">
    <property type="entry name" value="Eukaryotic type KH-domain (KH-domain type I)"/>
    <property type="match status" value="1"/>
</dbReference>
<keyword evidence="3 5" id="KW-0378">Hydrolase</keyword>
<feature type="coiled-coil region" evidence="7">
    <location>
        <begin position="31"/>
        <end position="130"/>
    </location>
</feature>
<comment type="similarity">
    <text evidence="5">Belongs to the RNase Y family.</text>
</comment>
<comment type="function">
    <text evidence="5">Endoribonuclease that initiates mRNA decay.</text>
</comment>
<keyword evidence="7" id="KW-0175">Coiled coil</keyword>
<accession>A0A1G2PCT9</accession>
<dbReference type="AlphaFoldDB" id="A0A1G2PCT9"/>
<proteinExistence type="inferred from homology"/>
<dbReference type="InterPro" id="IPR006675">
    <property type="entry name" value="HDIG_dom"/>
</dbReference>
<keyword evidence="2 5" id="KW-0255">Endonuclease</keyword>
<evidence type="ECO:0000256" key="4">
    <source>
        <dbReference type="ARBA" id="ARBA00022884"/>
    </source>
</evidence>
<dbReference type="HAMAP" id="MF_00335">
    <property type="entry name" value="RNase_Y"/>
    <property type="match status" value="1"/>
</dbReference>
<dbReference type="InterPro" id="IPR017705">
    <property type="entry name" value="Ribonuclease_Y"/>
</dbReference>
<dbReference type="InterPro" id="IPR004088">
    <property type="entry name" value="KH_dom_type_1"/>
</dbReference>
<dbReference type="Gene3D" id="3.30.1370.10">
    <property type="entry name" value="K Homology domain, type 1"/>
    <property type="match status" value="1"/>
</dbReference>
<evidence type="ECO:0000256" key="2">
    <source>
        <dbReference type="ARBA" id="ARBA00022759"/>
    </source>
</evidence>
<evidence type="ECO:0000313" key="9">
    <source>
        <dbReference type="EMBL" id="OHA46135.1"/>
    </source>
</evidence>
<dbReference type="PROSITE" id="PS50084">
    <property type="entry name" value="KH_TYPE_1"/>
    <property type="match status" value="1"/>
</dbReference>
<dbReference type="InterPro" id="IPR006674">
    <property type="entry name" value="HD_domain"/>
</dbReference>
<name>A0A1G2PCT9_9BACT</name>
<dbReference type="Gene3D" id="1.10.3210.10">
    <property type="entry name" value="Hypothetical protein af1432"/>
    <property type="match status" value="1"/>
</dbReference>
<dbReference type="STRING" id="1802338.A2541_02930"/>
<reference evidence="9 10" key="1">
    <citation type="journal article" date="2016" name="Nat. Commun.">
        <title>Thousands of microbial genomes shed light on interconnected biogeochemical processes in an aquifer system.</title>
        <authorList>
            <person name="Anantharaman K."/>
            <person name="Brown C.T."/>
            <person name="Hug L.A."/>
            <person name="Sharon I."/>
            <person name="Castelle C.J."/>
            <person name="Probst A.J."/>
            <person name="Thomas B.C."/>
            <person name="Singh A."/>
            <person name="Wilkins M.J."/>
            <person name="Karaoz U."/>
            <person name="Brodie E.L."/>
            <person name="Williams K.H."/>
            <person name="Hubbard S.S."/>
            <person name="Banfield J.F."/>
        </authorList>
    </citation>
    <scope>NUCLEOTIDE SEQUENCE [LARGE SCALE GENOMIC DNA]</scope>
</reference>
<dbReference type="GO" id="GO:0004521">
    <property type="term" value="F:RNA endonuclease activity"/>
    <property type="evidence" value="ECO:0007669"/>
    <property type="project" value="UniProtKB-UniRule"/>
</dbReference>
<dbReference type="PROSITE" id="PS51831">
    <property type="entry name" value="HD"/>
    <property type="match status" value="1"/>
</dbReference>
<dbReference type="NCBIfam" id="TIGR00277">
    <property type="entry name" value="HDIG"/>
    <property type="match status" value="1"/>
</dbReference>
<keyword evidence="1 5" id="KW-0540">Nuclease</keyword>